<sequence length="1006" mass="111491">MDKSTPVIRHRASQRALRELSNGQSQLDPGSSYTDDSEDKYNRTPTRQAFQSYGHKSLSRRVGLSARRPLSKSHGDLSSSRPKSPPIYNMTTELQQLDLLSRKCTEDRENRCLPYYDGQGFPNRSQTQQLLPSCHDYCPQASPSQLGTNQSDTGVSNDRPLYSSPQTFGLGTCQPTATLTAINIQGLTSGFLQPLDFCIPYVRSHPNRVDEHEKPALDHAGQGRNVEHLDISTTWNGLRDAEAQELFRIHQAFTTTLERMLARELWQIFRQSLQQASASATHPLYTSGVVRGISFCRDQLVGEMADVLYSSEADMAKAQLGLLQLYLATNDCLVPYRMDDSRDTSITVRVYCDRNSAVPSPIVEAAWVPDTIMFKDLHDSPCEGEEVSIIPQYQSNSAFGTDRLSTNISYIISSPHHPLTWLTWDDNTAGFRGVVPIYSEAPGSESRSHRGNPCTAVKELCIEIKAILTDDNGSVLRYERVLRARLTFKITPWFARDSASRPGDVSTGRYRYQRTKLTSADEQFTSVHAAHHCSTGKEPLHGHAGYLKTGRCSLPSRGRRIDDRCSQEYSTPSLSITTTAVNAIECSILAQQHADLAAKYADLAQRHADAEEHVKLLGLPRDFSVTKMHQPDLQVYFTGHLDAPSSVKPTGHQRPPSGSSTSSRTSVYNSPSPIPYARDATQHPIVRARDATRDLILGSRVAPGVQISPRLHRDSYRPQIAPVPTVNQSENFSPQFTALPPPALHIISSQTFDEVSQCWNRVQTSQGSPVDRSHVSLTPTKSTEDEPSPSVSGSHSRKRRAKSSLSELLPPKKSRENGIDSNRKPSTSMIFNEEGGKATTQSEGNAQDVRSELCDCTDIEETESAFRLSHVAARTPFGLPTPDSLSNSSRAVSLVLASTGNVSRVPSSELDIIVEEDPQTRKASRREQAMLWNFHSRSVDSDKENQLDVEAENGRMTTEEKQAMEEAIERSIDDLVGRLDEAFLAHSSSGSSTEDDELEDLVNYGF</sequence>
<dbReference type="EMBL" id="JBEFKJ010000020">
    <property type="protein sequence ID" value="KAL2040731.1"/>
    <property type="molecule type" value="Genomic_DNA"/>
</dbReference>
<comment type="caution">
    <text evidence="2">The sequence shown here is derived from an EMBL/GenBank/DDBJ whole genome shotgun (WGS) entry which is preliminary data.</text>
</comment>
<feature type="compositionally biased region" description="Low complexity" evidence="1">
    <location>
        <begin position="655"/>
        <end position="671"/>
    </location>
</feature>
<proteinExistence type="predicted"/>
<dbReference type="Proteomes" id="UP001590950">
    <property type="component" value="Unassembled WGS sequence"/>
</dbReference>
<evidence type="ECO:0000256" key="1">
    <source>
        <dbReference type="SAM" id="MobiDB-lite"/>
    </source>
</evidence>
<protein>
    <submittedName>
        <fullName evidence="2">Uncharacterized protein</fullName>
    </submittedName>
</protein>
<name>A0ABR4A751_9LECA</name>
<keyword evidence="3" id="KW-1185">Reference proteome</keyword>
<evidence type="ECO:0000313" key="3">
    <source>
        <dbReference type="Proteomes" id="UP001590950"/>
    </source>
</evidence>
<accession>A0ABR4A751</accession>
<reference evidence="2 3" key="1">
    <citation type="submission" date="2024-09" db="EMBL/GenBank/DDBJ databases">
        <title>Rethinking Asexuality: The Enigmatic Case of Functional Sexual Genes in Lepraria (Stereocaulaceae).</title>
        <authorList>
            <person name="Doellman M."/>
            <person name="Sun Y."/>
            <person name="Barcenas-Pena A."/>
            <person name="Lumbsch H.T."/>
            <person name="Grewe F."/>
        </authorList>
    </citation>
    <scope>NUCLEOTIDE SEQUENCE [LARGE SCALE GENOMIC DNA]</scope>
    <source>
        <strain evidence="2 3">Mercado 3170</strain>
    </source>
</reference>
<feature type="region of interest" description="Disordered" evidence="1">
    <location>
        <begin position="644"/>
        <end position="682"/>
    </location>
</feature>
<organism evidence="2 3">
    <name type="scientific">Stereocaulon virgatum</name>
    <dbReference type="NCBI Taxonomy" id="373712"/>
    <lineage>
        <taxon>Eukaryota</taxon>
        <taxon>Fungi</taxon>
        <taxon>Dikarya</taxon>
        <taxon>Ascomycota</taxon>
        <taxon>Pezizomycotina</taxon>
        <taxon>Lecanoromycetes</taxon>
        <taxon>OSLEUM clade</taxon>
        <taxon>Lecanoromycetidae</taxon>
        <taxon>Lecanorales</taxon>
        <taxon>Lecanorineae</taxon>
        <taxon>Stereocaulaceae</taxon>
        <taxon>Stereocaulon</taxon>
    </lineage>
</organism>
<feature type="compositionally biased region" description="Polar residues" evidence="1">
    <location>
        <begin position="21"/>
        <end position="34"/>
    </location>
</feature>
<feature type="region of interest" description="Disordered" evidence="1">
    <location>
        <begin position="1"/>
        <end position="88"/>
    </location>
</feature>
<feature type="compositionally biased region" description="Basic and acidic residues" evidence="1">
    <location>
        <begin position="813"/>
        <end position="823"/>
    </location>
</feature>
<gene>
    <name evidence="2" type="ORF">N7G274_006710</name>
</gene>
<feature type="region of interest" description="Disordered" evidence="1">
    <location>
        <begin position="986"/>
        <end position="1006"/>
    </location>
</feature>
<evidence type="ECO:0000313" key="2">
    <source>
        <dbReference type="EMBL" id="KAL2040731.1"/>
    </source>
</evidence>
<feature type="region of interest" description="Disordered" evidence="1">
    <location>
        <begin position="763"/>
        <end position="848"/>
    </location>
</feature>